<comment type="caution">
    <text evidence="2">The sequence shown here is derived from an EMBL/GenBank/DDBJ whole genome shotgun (WGS) entry which is preliminary data.</text>
</comment>
<feature type="signal peptide" evidence="1">
    <location>
        <begin position="1"/>
        <end position="22"/>
    </location>
</feature>
<feature type="chain" id="PRO_5042223399" evidence="1">
    <location>
        <begin position="23"/>
        <end position="132"/>
    </location>
</feature>
<dbReference type="Proteomes" id="UP001215280">
    <property type="component" value="Unassembled WGS sequence"/>
</dbReference>
<sequence>MFFSASIAFTFFLTLSGIAVHSAPVVVRDFVPQACTGPDGTGAYTPLNVALPNPTGPAINPAACTNVSGIQSLVLNPDNDCTTFPLPDCNIGDGFTTEQFSDDSGNLTQDVQSVSCEADPGDVNGLTAGFQG</sequence>
<dbReference type="EMBL" id="JARJLG010000239">
    <property type="protein sequence ID" value="KAJ7724318.1"/>
    <property type="molecule type" value="Genomic_DNA"/>
</dbReference>
<keyword evidence="1" id="KW-0732">Signal</keyword>
<evidence type="ECO:0000313" key="2">
    <source>
        <dbReference type="EMBL" id="KAJ7724318.1"/>
    </source>
</evidence>
<proteinExistence type="predicted"/>
<reference evidence="2" key="1">
    <citation type="submission" date="2023-03" db="EMBL/GenBank/DDBJ databases">
        <title>Massive genome expansion in bonnet fungi (Mycena s.s.) driven by repeated elements and novel gene families across ecological guilds.</title>
        <authorList>
            <consortium name="Lawrence Berkeley National Laboratory"/>
            <person name="Harder C.B."/>
            <person name="Miyauchi S."/>
            <person name="Viragh M."/>
            <person name="Kuo A."/>
            <person name="Thoen E."/>
            <person name="Andreopoulos B."/>
            <person name="Lu D."/>
            <person name="Skrede I."/>
            <person name="Drula E."/>
            <person name="Henrissat B."/>
            <person name="Morin E."/>
            <person name="Kohler A."/>
            <person name="Barry K."/>
            <person name="LaButti K."/>
            <person name="Morin E."/>
            <person name="Salamov A."/>
            <person name="Lipzen A."/>
            <person name="Mereny Z."/>
            <person name="Hegedus B."/>
            <person name="Baldrian P."/>
            <person name="Stursova M."/>
            <person name="Weitz H."/>
            <person name="Taylor A."/>
            <person name="Grigoriev I.V."/>
            <person name="Nagy L.G."/>
            <person name="Martin F."/>
            <person name="Kauserud H."/>
        </authorList>
    </citation>
    <scope>NUCLEOTIDE SEQUENCE</scope>
    <source>
        <strain evidence="2">CBHHK188m</strain>
    </source>
</reference>
<gene>
    <name evidence="2" type="ORF">DFH07DRAFT_783319</name>
</gene>
<evidence type="ECO:0000313" key="3">
    <source>
        <dbReference type="Proteomes" id="UP001215280"/>
    </source>
</evidence>
<keyword evidence="3" id="KW-1185">Reference proteome</keyword>
<accession>A0AAD7HMV1</accession>
<name>A0AAD7HMV1_9AGAR</name>
<protein>
    <submittedName>
        <fullName evidence="2">Uncharacterized protein</fullName>
    </submittedName>
</protein>
<dbReference type="AlphaFoldDB" id="A0AAD7HMV1"/>
<evidence type="ECO:0000256" key="1">
    <source>
        <dbReference type="SAM" id="SignalP"/>
    </source>
</evidence>
<organism evidence="2 3">
    <name type="scientific">Mycena maculata</name>
    <dbReference type="NCBI Taxonomy" id="230809"/>
    <lineage>
        <taxon>Eukaryota</taxon>
        <taxon>Fungi</taxon>
        <taxon>Dikarya</taxon>
        <taxon>Basidiomycota</taxon>
        <taxon>Agaricomycotina</taxon>
        <taxon>Agaricomycetes</taxon>
        <taxon>Agaricomycetidae</taxon>
        <taxon>Agaricales</taxon>
        <taxon>Marasmiineae</taxon>
        <taxon>Mycenaceae</taxon>
        <taxon>Mycena</taxon>
    </lineage>
</organism>